<organism evidence="2 3">
    <name type="scientific">Actinocorallia libanotica</name>
    <dbReference type="NCBI Taxonomy" id="46162"/>
    <lineage>
        <taxon>Bacteria</taxon>
        <taxon>Bacillati</taxon>
        <taxon>Actinomycetota</taxon>
        <taxon>Actinomycetes</taxon>
        <taxon>Streptosporangiales</taxon>
        <taxon>Thermomonosporaceae</taxon>
        <taxon>Actinocorallia</taxon>
    </lineage>
</organism>
<sequence length="82" mass="9092">MRDDAGGQMRIERRVKPGRRGLIGPKPTSQSLKADHATLKSHHIGLQTSDMFTEQIGHQASKTNERPSALHREKPPTGFPVL</sequence>
<proteinExistence type="predicted"/>
<evidence type="ECO:0000313" key="2">
    <source>
        <dbReference type="EMBL" id="GAA0969009.1"/>
    </source>
</evidence>
<dbReference type="EMBL" id="BAAAHH010000061">
    <property type="protein sequence ID" value="GAA0969009.1"/>
    <property type="molecule type" value="Genomic_DNA"/>
</dbReference>
<feature type="compositionally biased region" description="Basic and acidic residues" evidence="1">
    <location>
        <begin position="1"/>
        <end position="15"/>
    </location>
</feature>
<name>A0ABP4CI02_9ACTN</name>
<reference evidence="3" key="1">
    <citation type="journal article" date="2019" name="Int. J. Syst. Evol. Microbiol.">
        <title>The Global Catalogue of Microorganisms (GCM) 10K type strain sequencing project: providing services to taxonomists for standard genome sequencing and annotation.</title>
        <authorList>
            <consortium name="The Broad Institute Genomics Platform"/>
            <consortium name="The Broad Institute Genome Sequencing Center for Infectious Disease"/>
            <person name="Wu L."/>
            <person name="Ma J."/>
        </authorList>
    </citation>
    <scope>NUCLEOTIDE SEQUENCE [LARGE SCALE GENOMIC DNA]</scope>
    <source>
        <strain evidence="3">JCM 10696</strain>
    </source>
</reference>
<feature type="region of interest" description="Disordered" evidence="1">
    <location>
        <begin position="1"/>
        <end position="31"/>
    </location>
</feature>
<accession>A0ABP4CI02</accession>
<comment type="caution">
    <text evidence="2">The sequence shown here is derived from an EMBL/GenBank/DDBJ whole genome shotgun (WGS) entry which is preliminary data.</text>
</comment>
<evidence type="ECO:0000256" key="1">
    <source>
        <dbReference type="SAM" id="MobiDB-lite"/>
    </source>
</evidence>
<feature type="compositionally biased region" description="Polar residues" evidence="1">
    <location>
        <begin position="46"/>
        <end position="62"/>
    </location>
</feature>
<dbReference type="Proteomes" id="UP001500665">
    <property type="component" value="Unassembled WGS sequence"/>
</dbReference>
<evidence type="ECO:0000313" key="3">
    <source>
        <dbReference type="Proteomes" id="UP001500665"/>
    </source>
</evidence>
<feature type="compositionally biased region" description="Basic and acidic residues" evidence="1">
    <location>
        <begin position="63"/>
        <end position="75"/>
    </location>
</feature>
<keyword evidence="3" id="KW-1185">Reference proteome</keyword>
<gene>
    <name evidence="2" type="ORF">GCM10009550_75240</name>
</gene>
<feature type="region of interest" description="Disordered" evidence="1">
    <location>
        <begin position="45"/>
        <end position="82"/>
    </location>
</feature>
<protein>
    <submittedName>
        <fullName evidence="2">Uncharacterized protein</fullName>
    </submittedName>
</protein>